<feature type="binding site" description="axial binding residue" evidence="5">
    <location>
        <position position="484"/>
    </location>
    <ligand>
        <name>heme</name>
        <dbReference type="ChEBI" id="CHEBI:30413"/>
    </ligand>
    <ligandPart>
        <name>Fe</name>
        <dbReference type="ChEBI" id="CHEBI:18248"/>
    </ligandPart>
</feature>
<dbReference type="Pfam" id="PF00067">
    <property type="entry name" value="p450"/>
    <property type="match status" value="1"/>
</dbReference>
<dbReference type="PANTHER" id="PTHR24305">
    <property type="entry name" value="CYTOCHROME P450"/>
    <property type="match status" value="1"/>
</dbReference>
<dbReference type="PRINTS" id="PR00463">
    <property type="entry name" value="EP450I"/>
</dbReference>
<dbReference type="InterPro" id="IPR036396">
    <property type="entry name" value="Cyt_P450_sf"/>
</dbReference>
<dbReference type="PANTHER" id="PTHR24305:SF232">
    <property type="entry name" value="P450, PUTATIVE (EUROFUNG)-RELATED"/>
    <property type="match status" value="1"/>
</dbReference>
<dbReference type="GO" id="GO:0020037">
    <property type="term" value="F:heme binding"/>
    <property type="evidence" value="ECO:0007669"/>
    <property type="project" value="InterPro"/>
</dbReference>
<protein>
    <submittedName>
        <fullName evidence="6">Cytochrome P450</fullName>
    </submittedName>
</protein>
<dbReference type="HOGENOM" id="CLU_025001_1_0_1"/>
<dbReference type="EMBL" id="JPOX01000018">
    <property type="protein sequence ID" value="KFX46564.1"/>
    <property type="molecule type" value="Genomic_DNA"/>
</dbReference>
<comment type="caution">
    <text evidence="6">The sequence shown here is derived from an EMBL/GenBank/DDBJ whole genome shotgun (WGS) entry which is preliminary data.</text>
</comment>
<keyword evidence="3 5" id="KW-0479">Metal-binding</keyword>
<sequence length="497" mass="55608">MEFQITHSTIIASICIFAAVVALVYRAILPKPIPGIPYKKASALCILGDVLDIIKYQEQHHEIWSYVRDLAADLKSPVIQMFMCPFGKPWVIIADARESHDIQMTRKDEFDRSMITGEVFGPIFPENHVSFPIGEAWRSHRQLIKDTISPSFLNGVVAPSIHLNTQDLIAIWRKKAMIAKGRPFNGDKDLSRTVVDIIIETTFGIKAEALQVQEQLLDQTILPAGVDESVDFPAAEDAEAFTSIRDLIYTDKMINERLQSAWRKFSGVEDEGTVKSATGLIVQREAQMARKEGRDIKIDTQVIKDELFGFYMAGQETTSTTLCWAMKYLTANPGVQNKLRNSLREVHERAHRNGALPSAQEIAQADVPYLEAFIQEVHRVGNSVSSIVRITTKDVVVLGHVIPKGTDVFMLTNGPSYKSLPLDVEETIRSKTSRENKEKFGVWDGEIIGKFIPERWPAKTEQGEIVFNPSAGYTHPYGVGPRACFGMLYTTAILDAT</sequence>
<reference evidence="6" key="1">
    <citation type="journal article" date="2014" name="PLoS Genet.">
        <title>Signature Gene Expression Reveals Novel Clues to the Molecular Mechanisms of Dimorphic Transition in Penicillium marneffei.</title>
        <authorList>
            <person name="Yang E."/>
            <person name="Wang G."/>
            <person name="Cai J."/>
            <person name="Woo P.C."/>
            <person name="Lau S.K."/>
            <person name="Yuen K.-Y."/>
            <person name="Chow W.-N."/>
            <person name="Lin X."/>
        </authorList>
    </citation>
    <scope>NUCLEOTIDE SEQUENCE [LARGE SCALE GENOMIC DNA]</scope>
    <source>
        <strain evidence="6">PM1</strain>
    </source>
</reference>
<dbReference type="InterPro" id="IPR050121">
    <property type="entry name" value="Cytochrome_P450_monoxygenase"/>
</dbReference>
<proteinExistence type="inferred from homology"/>
<keyword evidence="5" id="KW-0349">Heme</keyword>
<dbReference type="Gene3D" id="1.10.630.10">
    <property type="entry name" value="Cytochrome P450"/>
    <property type="match status" value="1"/>
</dbReference>
<evidence type="ECO:0000256" key="5">
    <source>
        <dbReference type="PIRSR" id="PIRSR602401-1"/>
    </source>
</evidence>
<name>A0A093V9C7_TALMA</name>
<gene>
    <name evidence="6" type="ORF">GQ26_0180650</name>
</gene>
<keyword evidence="4 5" id="KW-0408">Iron</keyword>
<accession>A0A093V9C7</accession>
<dbReference type="GO" id="GO:0005506">
    <property type="term" value="F:iron ion binding"/>
    <property type="evidence" value="ECO:0007669"/>
    <property type="project" value="InterPro"/>
</dbReference>
<comment type="similarity">
    <text evidence="2">Belongs to the cytochrome P450 family.</text>
</comment>
<dbReference type="SUPFAM" id="SSF48264">
    <property type="entry name" value="Cytochrome P450"/>
    <property type="match status" value="1"/>
</dbReference>
<dbReference type="eggNOG" id="KOG0157">
    <property type="taxonomic scope" value="Eukaryota"/>
</dbReference>
<organism evidence="6">
    <name type="scientific">Talaromyces marneffei PM1</name>
    <dbReference type="NCBI Taxonomy" id="1077442"/>
    <lineage>
        <taxon>Eukaryota</taxon>
        <taxon>Fungi</taxon>
        <taxon>Dikarya</taxon>
        <taxon>Ascomycota</taxon>
        <taxon>Pezizomycotina</taxon>
        <taxon>Eurotiomycetes</taxon>
        <taxon>Eurotiomycetidae</taxon>
        <taxon>Eurotiales</taxon>
        <taxon>Trichocomaceae</taxon>
        <taxon>Talaromyces</taxon>
        <taxon>Talaromyces sect. Talaromyces</taxon>
    </lineage>
</organism>
<evidence type="ECO:0000256" key="1">
    <source>
        <dbReference type="ARBA" id="ARBA00001971"/>
    </source>
</evidence>
<dbReference type="AlphaFoldDB" id="A0A093V9C7"/>
<dbReference type="PRINTS" id="PR00385">
    <property type="entry name" value="P450"/>
</dbReference>
<evidence type="ECO:0000256" key="3">
    <source>
        <dbReference type="ARBA" id="ARBA00022723"/>
    </source>
</evidence>
<dbReference type="GO" id="GO:0016705">
    <property type="term" value="F:oxidoreductase activity, acting on paired donors, with incorporation or reduction of molecular oxygen"/>
    <property type="evidence" value="ECO:0007669"/>
    <property type="project" value="InterPro"/>
</dbReference>
<evidence type="ECO:0000256" key="4">
    <source>
        <dbReference type="ARBA" id="ARBA00023004"/>
    </source>
</evidence>
<dbReference type="InterPro" id="IPR002401">
    <property type="entry name" value="Cyt_P450_E_grp-I"/>
</dbReference>
<evidence type="ECO:0000313" key="6">
    <source>
        <dbReference type="EMBL" id="KFX46564.1"/>
    </source>
</evidence>
<dbReference type="GO" id="GO:0004497">
    <property type="term" value="F:monooxygenase activity"/>
    <property type="evidence" value="ECO:0007669"/>
    <property type="project" value="InterPro"/>
</dbReference>
<dbReference type="InterPro" id="IPR001128">
    <property type="entry name" value="Cyt_P450"/>
</dbReference>
<comment type="cofactor">
    <cofactor evidence="1 5">
        <name>heme</name>
        <dbReference type="ChEBI" id="CHEBI:30413"/>
    </cofactor>
</comment>
<evidence type="ECO:0000256" key="2">
    <source>
        <dbReference type="ARBA" id="ARBA00010617"/>
    </source>
</evidence>